<name>A0ABN7NLW8_TIMPD</name>
<proteinExistence type="predicted"/>
<sequence>MNFKYPLHGPNGPLVRNFFQGSNGPSVRNFSHGPNGPLVCNFSQSHNSPLVCNFSHGPNGPSVCNFSQNHNGPSVCNFSKSPIGPSVCNFSHGPIGPLCNFSQSHNGPLVCNFSKSPIGPSVCNFSHGPKVPHCPFPNPKSHWGHDSSRDEWTIPSHRIQDDPPGFRRGGFYSMILYGFVNPQSVTAIRQVWGTGNTGLQDNGSSLGLPIVLRLQDISILLNIAKYLSGSGIAVLIRTLFDLSEGEIYKEKSTLFVILSSSNVTKLVLEPAPVVAWSMQWLPNSIVLGVVHKPRNSGRRH</sequence>
<accession>A0ABN7NLW8</accession>
<reference evidence="1" key="1">
    <citation type="submission" date="2021-03" db="EMBL/GenBank/DDBJ databases">
        <authorList>
            <person name="Tran Van P."/>
        </authorList>
    </citation>
    <scope>NUCLEOTIDE SEQUENCE</scope>
</reference>
<evidence type="ECO:0000313" key="2">
    <source>
        <dbReference type="Proteomes" id="UP001153148"/>
    </source>
</evidence>
<protein>
    <submittedName>
        <fullName evidence="1">Uncharacterized protein</fullName>
    </submittedName>
</protein>
<dbReference type="Proteomes" id="UP001153148">
    <property type="component" value="Unassembled WGS sequence"/>
</dbReference>
<dbReference type="EMBL" id="CAJPIN010002736">
    <property type="protein sequence ID" value="CAG2055657.1"/>
    <property type="molecule type" value="Genomic_DNA"/>
</dbReference>
<gene>
    <name evidence="1" type="ORF">TPAB3V08_LOCUS2657</name>
</gene>
<comment type="caution">
    <text evidence="1">The sequence shown here is derived from an EMBL/GenBank/DDBJ whole genome shotgun (WGS) entry which is preliminary data.</text>
</comment>
<evidence type="ECO:0000313" key="1">
    <source>
        <dbReference type="EMBL" id="CAG2055657.1"/>
    </source>
</evidence>
<keyword evidence="2" id="KW-1185">Reference proteome</keyword>
<organism evidence="1 2">
    <name type="scientific">Timema podura</name>
    <name type="common">Walking stick</name>
    <dbReference type="NCBI Taxonomy" id="61482"/>
    <lineage>
        <taxon>Eukaryota</taxon>
        <taxon>Metazoa</taxon>
        <taxon>Ecdysozoa</taxon>
        <taxon>Arthropoda</taxon>
        <taxon>Hexapoda</taxon>
        <taxon>Insecta</taxon>
        <taxon>Pterygota</taxon>
        <taxon>Neoptera</taxon>
        <taxon>Polyneoptera</taxon>
        <taxon>Phasmatodea</taxon>
        <taxon>Timematodea</taxon>
        <taxon>Timematoidea</taxon>
        <taxon>Timematidae</taxon>
        <taxon>Timema</taxon>
    </lineage>
</organism>